<dbReference type="NCBIfam" id="TIGR01411">
    <property type="entry name" value="tatAE"/>
    <property type="match status" value="1"/>
</dbReference>
<keyword evidence="6 9" id="KW-1133">Transmembrane helix</keyword>
<evidence type="ECO:0000256" key="6">
    <source>
        <dbReference type="ARBA" id="ARBA00022989"/>
    </source>
</evidence>
<evidence type="ECO:0000313" key="11">
    <source>
        <dbReference type="EMBL" id="AYQ73881.1"/>
    </source>
</evidence>
<feature type="region of interest" description="Disordered" evidence="10">
    <location>
        <begin position="44"/>
        <end position="67"/>
    </location>
</feature>
<gene>
    <name evidence="9 11" type="primary">tatA</name>
    <name evidence="11" type="ORF">EAV92_15630</name>
</gene>
<dbReference type="EMBL" id="CP033433">
    <property type="protein sequence ID" value="AYQ73881.1"/>
    <property type="molecule type" value="Genomic_DNA"/>
</dbReference>
<feature type="transmembrane region" description="Helical" evidence="9">
    <location>
        <begin position="6"/>
        <end position="24"/>
    </location>
</feature>
<evidence type="ECO:0000256" key="3">
    <source>
        <dbReference type="ARBA" id="ARBA00022475"/>
    </source>
</evidence>
<dbReference type="InterPro" id="IPR003369">
    <property type="entry name" value="TatA/B/E"/>
</dbReference>
<dbReference type="RefSeq" id="WP_123041965.1">
    <property type="nucleotide sequence ID" value="NZ_CP033433.1"/>
</dbReference>
<proteinExistence type="inferred from homology"/>
<evidence type="ECO:0000256" key="9">
    <source>
        <dbReference type="HAMAP-Rule" id="MF_00236"/>
    </source>
</evidence>
<dbReference type="KEGG" id="coh:EAV92_15630"/>
<keyword evidence="12" id="KW-1185">Reference proteome</keyword>
<dbReference type="NCBIfam" id="NF011430">
    <property type="entry name" value="PRK14861.1"/>
    <property type="match status" value="1"/>
</dbReference>
<comment type="function">
    <text evidence="9">Part of the twin-arginine translocation (Tat) system that transports large folded proteins containing a characteristic twin-arginine motif in their signal peptide across membranes. TatA could form the protein-conducting channel of the Tat system.</text>
</comment>
<keyword evidence="2 9" id="KW-0813">Transport</keyword>
<accession>A0A3G3K151</accession>
<evidence type="ECO:0000256" key="8">
    <source>
        <dbReference type="ARBA" id="ARBA00023136"/>
    </source>
</evidence>
<dbReference type="InterPro" id="IPR006312">
    <property type="entry name" value="TatA/E"/>
</dbReference>
<dbReference type="Gene3D" id="1.20.5.3310">
    <property type="match status" value="1"/>
</dbReference>
<sequence>MFHNIGISGLLIILVIALIVFGPAKLPLLGKAFGETLREFRNSTRGIADDDKPDPIELLKEEPQKLT</sequence>
<dbReference type="GO" id="GO:0033281">
    <property type="term" value="C:TAT protein transport complex"/>
    <property type="evidence" value="ECO:0007669"/>
    <property type="project" value="UniProtKB-UniRule"/>
</dbReference>
<dbReference type="Pfam" id="PF02416">
    <property type="entry name" value="TatA_B_E"/>
    <property type="match status" value="1"/>
</dbReference>
<evidence type="ECO:0000256" key="5">
    <source>
        <dbReference type="ARBA" id="ARBA00022927"/>
    </source>
</evidence>
<dbReference type="AlphaFoldDB" id="A0A3G3K151"/>
<dbReference type="PRINTS" id="PR01506">
    <property type="entry name" value="TATBPROTEIN"/>
</dbReference>
<keyword evidence="4 9" id="KW-0812">Transmembrane</keyword>
<dbReference type="GO" id="GO:0043953">
    <property type="term" value="P:protein transport by the Tat complex"/>
    <property type="evidence" value="ECO:0007669"/>
    <property type="project" value="UniProtKB-UniRule"/>
</dbReference>
<dbReference type="PANTHER" id="PTHR42982:SF1">
    <property type="entry name" value="SEC-INDEPENDENT PROTEIN TRANSLOCASE PROTEIN TATA"/>
    <property type="match status" value="1"/>
</dbReference>
<dbReference type="HAMAP" id="MF_00236">
    <property type="entry name" value="TatA_E"/>
    <property type="match status" value="1"/>
</dbReference>
<dbReference type="GO" id="GO:0008320">
    <property type="term" value="F:protein transmembrane transporter activity"/>
    <property type="evidence" value="ECO:0007669"/>
    <property type="project" value="UniProtKB-UniRule"/>
</dbReference>
<evidence type="ECO:0000256" key="2">
    <source>
        <dbReference type="ARBA" id="ARBA00022448"/>
    </source>
</evidence>
<evidence type="ECO:0000313" key="12">
    <source>
        <dbReference type="Proteomes" id="UP000269097"/>
    </source>
</evidence>
<comment type="subcellular location">
    <subcellularLocation>
        <location evidence="1 9">Cell membrane</location>
        <topology evidence="1 9">Single-pass membrane protein</topology>
    </subcellularLocation>
</comment>
<keyword evidence="3 9" id="KW-1003">Cell membrane</keyword>
<evidence type="ECO:0000256" key="10">
    <source>
        <dbReference type="SAM" id="MobiDB-lite"/>
    </source>
</evidence>
<dbReference type="PANTHER" id="PTHR42982">
    <property type="entry name" value="SEC-INDEPENDENT PROTEIN TRANSLOCASE PROTEIN TATA"/>
    <property type="match status" value="1"/>
</dbReference>
<evidence type="ECO:0000256" key="7">
    <source>
        <dbReference type="ARBA" id="ARBA00023010"/>
    </source>
</evidence>
<keyword evidence="5 9" id="KW-0653">Protein transport</keyword>
<keyword evidence="7 9" id="KW-0811">Translocation</keyword>
<comment type="subunit">
    <text evidence="9">Forms a complex with TatC.</text>
</comment>
<dbReference type="Proteomes" id="UP000269097">
    <property type="component" value="Chromosome"/>
</dbReference>
<evidence type="ECO:0000256" key="4">
    <source>
        <dbReference type="ARBA" id="ARBA00022692"/>
    </source>
</evidence>
<protein>
    <recommendedName>
        <fullName evidence="9">Sec-independent protein translocase protein TatA</fullName>
    </recommendedName>
</protein>
<name>A0A3G3K151_9BACL</name>
<organism evidence="11 12">
    <name type="scientific">Cohnella candidum</name>
    <dbReference type="NCBI Taxonomy" id="2674991"/>
    <lineage>
        <taxon>Bacteria</taxon>
        <taxon>Bacillati</taxon>
        <taxon>Bacillota</taxon>
        <taxon>Bacilli</taxon>
        <taxon>Bacillales</taxon>
        <taxon>Paenibacillaceae</taxon>
        <taxon>Cohnella</taxon>
    </lineage>
</organism>
<reference evidence="11 12" key="1">
    <citation type="submission" date="2018-10" db="EMBL/GenBank/DDBJ databases">
        <title>Genome Sequence of Cohnella sp.</title>
        <authorList>
            <person name="Srinivasan S."/>
            <person name="Kim M.K."/>
        </authorList>
    </citation>
    <scope>NUCLEOTIDE SEQUENCE [LARGE SCALE GENOMIC DNA]</scope>
    <source>
        <strain evidence="11 12">18JY8-7</strain>
    </source>
</reference>
<evidence type="ECO:0000256" key="1">
    <source>
        <dbReference type="ARBA" id="ARBA00004162"/>
    </source>
</evidence>
<keyword evidence="8 9" id="KW-0472">Membrane</keyword>
<comment type="similarity">
    <text evidence="9">Belongs to the TatA/E family.</text>
</comment>